<keyword evidence="2" id="KW-1185">Reference proteome</keyword>
<protein>
    <submittedName>
        <fullName evidence="1">RusA family crossover junction endodeoxyribonuclease</fullName>
    </submittedName>
</protein>
<accession>A0ABX7SFL5</accession>
<dbReference type="InterPro" id="IPR008822">
    <property type="entry name" value="Endonuclease_RusA-like"/>
</dbReference>
<sequence>MPGGVARGHGGARRPDHWLRDEVRVEGWIGTGKVRGREVGDVVEITIDGLTTQAKYYKPLAYEFFRKEWSARPAWGDYVVEIVMEHVGDAPWMDLDNLAKALLDAIKGYLFHDDSQVARLLVERHEGERERITIRVFPRT</sequence>
<name>A0ABX7SFL5_9CAUL</name>
<dbReference type="Pfam" id="PF05866">
    <property type="entry name" value="RusA"/>
    <property type="match status" value="1"/>
</dbReference>
<proteinExistence type="predicted"/>
<gene>
    <name evidence="1" type="ORF">IFE19_08960</name>
</gene>
<evidence type="ECO:0000313" key="1">
    <source>
        <dbReference type="EMBL" id="QTC86306.1"/>
    </source>
</evidence>
<organism evidence="1 2">
    <name type="scientific">Brevundimonas pondensis</name>
    <dbReference type="NCBI Taxonomy" id="2774189"/>
    <lineage>
        <taxon>Bacteria</taxon>
        <taxon>Pseudomonadati</taxon>
        <taxon>Pseudomonadota</taxon>
        <taxon>Alphaproteobacteria</taxon>
        <taxon>Caulobacterales</taxon>
        <taxon>Caulobacteraceae</taxon>
        <taxon>Brevundimonas</taxon>
    </lineage>
</organism>
<dbReference type="Gene3D" id="3.30.1330.70">
    <property type="entry name" value="Holliday junction resolvase RusA"/>
    <property type="match status" value="1"/>
</dbReference>
<reference evidence="1 2" key="1">
    <citation type="submission" date="2020-09" db="EMBL/GenBank/DDBJ databases">
        <title>Brevundimonas sp. LVF1 isolated from an oligotrophic pond in Goettingen, Germany.</title>
        <authorList>
            <person name="Friedrich I."/>
            <person name="Klassen A."/>
            <person name="Neubauer H."/>
            <person name="Schneider D."/>
            <person name="Hertel R."/>
            <person name="Daniel R."/>
        </authorList>
    </citation>
    <scope>NUCLEOTIDE SEQUENCE [LARGE SCALE GENOMIC DNA]</scope>
    <source>
        <strain evidence="1 2">LVF1</strain>
    </source>
</reference>
<dbReference type="InterPro" id="IPR036614">
    <property type="entry name" value="RusA-like_sf"/>
</dbReference>
<dbReference type="Proteomes" id="UP000663942">
    <property type="component" value="Chromosome"/>
</dbReference>
<evidence type="ECO:0000313" key="2">
    <source>
        <dbReference type="Proteomes" id="UP000663942"/>
    </source>
</evidence>
<dbReference type="SUPFAM" id="SSF103084">
    <property type="entry name" value="Holliday junction resolvase RusA"/>
    <property type="match status" value="1"/>
</dbReference>
<dbReference type="EMBL" id="CP062006">
    <property type="protein sequence ID" value="QTC86306.1"/>
    <property type="molecule type" value="Genomic_DNA"/>
</dbReference>